<dbReference type="PANTHER" id="PTHR43649:SF34">
    <property type="entry name" value="ABC TRANSPORTER PERIPLASMIC-BINDING PROTEIN YCJN-RELATED"/>
    <property type="match status" value="1"/>
</dbReference>
<gene>
    <name evidence="4" type="ORF">CSTERLE_11340</name>
</gene>
<dbReference type="RefSeq" id="WP_015359896.1">
    <property type="nucleotide sequence ID" value="NZ_CP014673.1"/>
</dbReference>
<sequence length="390" mass="43939">MFEKMFKRYNELNPDVVIELIPTGIGEGQQEKLQSLYASGNAPTFMNVDPANVIEYQDHLLEFTEENAPWLSYAEEDAIASGTFDGKILGAPWSVQGYGLLYNKRVVDEIFGEGNFDPKSINTRDALEAFFKKCEEAGVPATMLHGANWSLGGHYLTLVYAVQGRKTEDGVNFIEKIKSGEIDIADDPIFQGYMDTFDLLAKYNYNKADPLVADFNRDAQAFAEGKCATFFMGDWLWTTLVTMENIDTEYGFIPVPWSNDPNAYGNSEVVMVLPKFQCINKSQSTAEQQEAALKALGWMLTDPEGQQFFLDQGFYMPYKNVRKDITYNSMTTSIAEYAQRGKTINLGVFSYISGDVWTETGNLMLKYLAGAITREELAKGINEYWRSTNK</sequence>
<dbReference type="Pfam" id="PF13416">
    <property type="entry name" value="SBP_bac_8"/>
    <property type="match status" value="1"/>
</dbReference>
<dbReference type="InterPro" id="IPR050490">
    <property type="entry name" value="Bact_solute-bd_prot1"/>
</dbReference>
<name>A0A1B1YMV6_THEST</name>
<dbReference type="EMBL" id="CP014673">
    <property type="protein sequence ID" value="ANX02117.1"/>
    <property type="molecule type" value="Genomic_DNA"/>
</dbReference>
<reference evidence="4 5" key="1">
    <citation type="submission" date="2016-02" db="EMBL/GenBank/DDBJ databases">
        <title>Comparison of Clostridium stercorarium subspecies using comparative genomics and transcriptomics.</title>
        <authorList>
            <person name="Schellenberg J."/>
            <person name="Thallinger G."/>
            <person name="Levin D.B."/>
            <person name="Zhang X."/>
            <person name="Alvare G."/>
            <person name="Fristensky B."/>
            <person name="Sparling R."/>
        </authorList>
    </citation>
    <scope>NUCLEOTIDE SEQUENCE [LARGE SCALE GENOMIC DNA]</scope>
    <source>
        <strain evidence="4 5">DSM 9219</strain>
    </source>
</reference>
<accession>A0A1B1YMV6</accession>
<evidence type="ECO:0000256" key="1">
    <source>
        <dbReference type="ARBA" id="ARBA00008520"/>
    </source>
</evidence>
<evidence type="ECO:0000256" key="2">
    <source>
        <dbReference type="ARBA" id="ARBA00022448"/>
    </source>
</evidence>
<dbReference type="SUPFAM" id="SSF53850">
    <property type="entry name" value="Periplasmic binding protein-like II"/>
    <property type="match status" value="1"/>
</dbReference>
<evidence type="ECO:0000256" key="3">
    <source>
        <dbReference type="ARBA" id="ARBA00022729"/>
    </source>
</evidence>
<dbReference type="Proteomes" id="UP000092931">
    <property type="component" value="Chromosome"/>
</dbReference>
<dbReference type="Gene3D" id="3.40.190.10">
    <property type="entry name" value="Periplasmic binding protein-like II"/>
    <property type="match status" value="2"/>
</dbReference>
<comment type="similarity">
    <text evidence="1">Belongs to the bacterial solute-binding protein 1 family.</text>
</comment>
<dbReference type="InterPro" id="IPR006059">
    <property type="entry name" value="SBP"/>
</dbReference>
<keyword evidence="3" id="KW-0732">Signal</keyword>
<protein>
    <submittedName>
        <fullName evidence="4">ABC transporter permease</fullName>
    </submittedName>
</protein>
<dbReference type="AlphaFoldDB" id="A0A1B1YMV6"/>
<proteinExistence type="inferred from homology"/>
<evidence type="ECO:0000313" key="5">
    <source>
        <dbReference type="Proteomes" id="UP000092931"/>
    </source>
</evidence>
<evidence type="ECO:0000313" key="4">
    <source>
        <dbReference type="EMBL" id="ANX02117.1"/>
    </source>
</evidence>
<organism evidence="4 5">
    <name type="scientific">Thermoclostridium stercorarium subsp. leptospartum DSM 9219</name>
    <dbReference type="NCBI Taxonomy" id="1346611"/>
    <lineage>
        <taxon>Bacteria</taxon>
        <taxon>Bacillati</taxon>
        <taxon>Bacillota</taxon>
        <taxon>Clostridia</taxon>
        <taxon>Eubacteriales</taxon>
        <taxon>Oscillospiraceae</taxon>
        <taxon>Thermoclostridium</taxon>
    </lineage>
</organism>
<dbReference type="PANTHER" id="PTHR43649">
    <property type="entry name" value="ARABINOSE-BINDING PROTEIN-RELATED"/>
    <property type="match status" value="1"/>
</dbReference>
<keyword evidence="2" id="KW-0813">Transport</keyword>